<dbReference type="Proteomes" id="UP000320209">
    <property type="component" value="Unassembled WGS sequence"/>
</dbReference>
<dbReference type="Pfam" id="PF00440">
    <property type="entry name" value="TetR_N"/>
    <property type="match status" value="1"/>
</dbReference>
<sequence length="200" mass="21665">MPKLWKDTVEEHRHDVRTAILETAWALARERGVRGITMALVAEQTGISRATLYKYFHGIDEMLVAGHAEHVAQHLSHLEAVRSEAPTAGAGLRAMLQGYAGICFHRGASATADLHGLVHRGEEHERNSADVMTLFTKAVRDAQDRGQARTDIAAEELAAYSLHALEAAGQARAASAIDHLVELVAESLHLHGKTVGSESD</sequence>
<feature type="DNA-binding region" description="H-T-H motif" evidence="2">
    <location>
        <begin position="37"/>
        <end position="56"/>
    </location>
</feature>
<dbReference type="OrthoDB" id="4709704at2"/>
<evidence type="ECO:0000313" key="4">
    <source>
        <dbReference type="EMBL" id="TQL68896.1"/>
    </source>
</evidence>
<comment type="caution">
    <text evidence="4">The sequence shown here is derived from an EMBL/GenBank/DDBJ whole genome shotgun (WGS) entry which is preliminary data.</text>
</comment>
<dbReference type="SUPFAM" id="SSF46689">
    <property type="entry name" value="Homeodomain-like"/>
    <property type="match status" value="1"/>
</dbReference>
<gene>
    <name evidence="4" type="ORF">FB381_2796</name>
</gene>
<dbReference type="PROSITE" id="PS50977">
    <property type="entry name" value="HTH_TETR_2"/>
    <property type="match status" value="1"/>
</dbReference>
<evidence type="ECO:0000256" key="2">
    <source>
        <dbReference type="PROSITE-ProRule" id="PRU00335"/>
    </source>
</evidence>
<dbReference type="Gene3D" id="1.10.357.10">
    <property type="entry name" value="Tetracycline Repressor, domain 2"/>
    <property type="match status" value="1"/>
</dbReference>
<evidence type="ECO:0000256" key="1">
    <source>
        <dbReference type="ARBA" id="ARBA00023125"/>
    </source>
</evidence>
<feature type="domain" description="HTH tetR-type" evidence="3">
    <location>
        <begin position="14"/>
        <end position="74"/>
    </location>
</feature>
<dbReference type="PANTHER" id="PTHR30055">
    <property type="entry name" value="HTH-TYPE TRANSCRIPTIONAL REGULATOR RUTR"/>
    <property type="match status" value="1"/>
</dbReference>
<dbReference type="InterPro" id="IPR050109">
    <property type="entry name" value="HTH-type_TetR-like_transc_reg"/>
</dbReference>
<dbReference type="AlphaFoldDB" id="A0A543A8S6"/>
<dbReference type="PANTHER" id="PTHR30055:SF226">
    <property type="entry name" value="HTH-TYPE TRANSCRIPTIONAL REGULATOR PKSA"/>
    <property type="match status" value="1"/>
</dbReference>
<dbReference type="RefSeq" id="WP_141780826.1">
    <property type="nucleotide sequence ID" value="NZ_VFOV01000001.1"/>
</dbReference>
<dbReference type="InterPro" id="IPR001647">
    <property type="entry name" value="HTH_TetR"/>
</dbReference>
<organism evidence="4 5">
    <name type="scientific">Nocardioides albertanoniae</name>
    <dbReference type="NCBI Taxonomy" id="1175486"/>
    <lineage>
        <taxon>Bacteria</taxon>
        <taxon>Bacillati</taxon>
        <taxon>Actinomycetota</taxon>
        <taxon>Actinomycetes</taxon>
        <taxon>Propionibacteriales</taxon>
        <taxon>Nocardioidaceae</taxon>
        <taxon>Nocardioides</taxon>
    </lineage>
</organism>
<dbReference type="GO" id="GO:0000976">
    <property type="term" value="F:transcription cis-regulatory region binding"/>
    <property type="evidence" value="ECO:0007669"/>
    <property type="project" value="TreeGrafter"/>
</dbReference>
<keyword evidence="5" id="KW-1185">Reference proteome</keyword>
<evidence type="ECO:0000259" key="3">
    <source>
        <dbReference type="PROSITE" id="PS50977"/>
    </source>
</evidence>
<dbReference type="GO" id="GO:0003700">
    <property type="term" value="F:DNA-binding transcription factor activity"/>
    <property type="evidence" value="ECO:0007669"/>
    <property type="project" value="TreeGrafter"/>
</dbReference>
<dbReference type="EMBL" id="VFOV01000001">
    <property type="protein sequence ID" value="TQL68896.1"/>
    <property type="molecule type" value="Genomic_DNA"/>
</dbReference>
<protein>
    <submittedName>
        <fullName evidence="4">TetR family transcriptional regulator</fullName>
    </submittedName>
</protein>
<dbReference type="PRINTS" id="PR00455">
    <property type="entry name" value="HTHTETR"/>
</dbReference>
<reference evidence="4 5" key="1">
    <citation type="submission" date="2019-06" db="EMBL/GenBank/DDBJ databases">
        <title>Sequencing the genomes of 1000 actinobacteria strains.</title>
        <authorList>
            <person name="Klenk H.-P."/>
        </authorList>
    </citation>
    <scope>NUCLEOTIDE SEQUENCE [LARGE SCALE GENOMIC DNA]</scope>
    <source>
        <strain evidence="4 5">DSM 25218</strain>
    </source>
</reference>
<keyword evidence="1 2" id="KW-0238">DNA-binding</keyword>
<accession>A0A543A8S6</accession>
<proteinExistence type="predicted"/>
<dbReference type="InterPro" id="IPR009057">
    <property type="entry name" value="Homeodomain-like_sf"/>
</dbReference>
<evidence type="ECO:0000313" key="5">
    <source>
        <dbReference type="Proteomes" id="UP000320209"/>
    </source>
</evidence>
<name>A0A543A8S6_9ACTN</name>